<dbReference type="InterPro" id="IPR001173">
    <property type="entry name" value="Glyco_trans_2-like"/>
</dbReference>
<evidence type="ECO:0000313" key="2">
    <source>
        <dbReference type="EMBL" id="MCP1102490.1"/>
    </source>
</evidence>
<evidence type="ECO:0000259" key="1">
    <source>
        <dbReference type="Pfam" id="PF00535"/>
    </source>
</evidence>
<comment type="caution">
    <text evidence="2">The sequence shown here is derived from an EMBL/GenBank/DDBJ whole genome shotgun (WGS) entry which is preliminary data.</text>
</comment>
<dbReference type="CDD" id="cd02511">
    <property type="entry name" value="Beta4Glucosyltransferase"/>
    <property type="match status" value="1"/>
</dbReference>
<dbReference type="Pfam" id="PF00535">
    <property type="entry name" value="Glycos_transf_2"/>
    <property type="match status" value="1"/>
</dbReference>
<dbReference type="PANTHER" id="PTHR43630:SF2">
    <property type="entry name" value="GLYCOSYLTRANSFERASE"/>
    <property type="match status" value="1"/>
</dbReference>
<dbReference type="Proteomes" id="UP001523566">
    <property type="component" value="Unassembled WGS sequence"/>
</dbReference>
<keyword evidence="3" id="KW-1185">Reference proteome</keyword>
<proteinExistence type="predicted"/>
<evidence type="ECO:0000313" key="3">
    <source>
        <dbReference type="Proteomes" id="UP001523566"/>
    </source>
</evidence>
<reference evidence="2 3" key="1">
    <citation type="journal article" date="2022" name="Genome Biol. Evol.">
        <title>Host diet, physiology and behaviors set the stage for Lachnospiraceae cladogenesis.</title>
        <authorList>
            <person name="Vera-Ponce De Leon A."/>
            <person name="Schneider M."/>
            <person name="Jahnes B.C."/>
            <person name="Sadowski V."/>
            <person name="Camuy-Velez L.A."/>
            <person name="Duan J."/>
            <person name="Sabree Z.L."/>
        </authorList>
    </citation>
    <scope>NUCLEOTIDE SEQUENCE [LARGE SCALE GENOMIC DNA]</scope>
    <source>
        <strain evidence="2 3">PAL113</strain>
    </source>
</reference>
<name>A0ABT1E9I6_9FIRM</name>
<dbReference type="RefSeq" id="WP_262066276.1">
    <property type="nucleotide sequence ID" value="NZ_JAMXOD010000011.1"/>
</dbReference>
<dbReference type="InterPro" id="IPR011990">
    <property type="entry name" value="TPR-like_helical_dom_sf"/>
</dbReference>
<protein>
    <submittedName>
        <fullName evidence="2">Glycosyltransferase family 2 protein</fullName>
    </submittedName>
</protein>
<feature type="domain" description="Glycosyltransferase 2-like" evidence="1">
    <location>
        <begin position="5"/>
        <end position="121"/>
    </location>
</feature>
<dbReference type="Gene3D" id="3.90.550.10">
    <property type="entry name" value="Spore Coat Polysaccharide Biosynthesis Protein SpsA, Chain A"/>
    <property type="match status" value="1"/>
</dbReference>
<sequence length="429" mass="49868">MISQCMIVKNEEHNIKRALSWAKDIVHEQIVVDTGSTDRTVEIAKQMGATVYEIPWEDDFSKAKNYCLEKATGKWILFFDADEYIQSLEEVQKLKQLLPRIPRHTMSVAFPLVNINEKGEAQSRITQIRVFRNQPEIRYRGLIHESLIYNNSTAITATYFDNLLTILHTGYSKEEHQRKDKVSRNTDLLHKLIEEKPDDYNVKTYFALNLIAQKKYDDAVVLCKSIFKKENFKHVEPGLRVTLEIGLMQYYLRKKPEHCEEALLMLYNQGMSWNASHPDYDLLLGNWYLSKKDTIRTKSFFERAYSKLQSYNGYLTLVAASSFEDITNLLISLCKATQDLNGVVKYSIASLKTNKNQIQCLMELLYFLKDEIKTDNDVMKIMNILSSIYDFSTHKDRIMVFKCAEAANAPLLVGVLKRRLTQEDYKLIS</sequence>
<dbReference type="InterPro" id="IPR029044">
    <property type="entry name" value="Nucleotide-diphossugar_trans"/>
</dbReference>
<dbReference type="PANTHER" id="PTHR43630">
    <property type="entry name" value="POLY-BETA-1,6-N-ACETYL-D-GLUCOSAMINE SYNTHASE"/>
    <property type="match status" value="1"/>
</dbReference>
<gene>
    <name evidence="2" type="ORF">NK125_08700</name>
</gene>
<organism evidence="2 3">
    <name type="scientific">Aequitasia blattaphilus</name>
    <dbReference type="NCBI Taxonomy" id="2949332"/>
    <lineage>
        <taxon>Bacteria</taxon>
        <taxon>Bacillati</taxon>
        <taxon>Bacillota</taxon>
        <taxon>Clostridia</taxon>
        <taxon>Lachnospirales</taxon>
        <taxon>Lachnospiraceae</taxon>
        <taxon>Aequitasia</taxon>
    </lineage>
</organism>
<accession>A0ABT1E9I6</accession>
<dbReference type="EMBL" id="JAMZFW010000011">
    <property type="protein sequence ID" value="MCP1102490.1"/>
    <property type="molecule type" value="Genomic_DNA"/>
</dbReference>
<dbReference type="SUPFAM" id="SSF53448">
    <property type="entry name" value="Nucleotide-diphospho-sugar transferases"/>
    <property type="match status" value="1"/>
</dbReference>
<dbReference type="Gene3D" id="1.25.40.10">
    <property type="entry name" value="Tetratricopeptide repeat domain"/>
    <property type="match status" value="1"/>
</dbReference>